<organism evidence="1">
    <name type="scientific">Myoviridae sp. ctsK93</name>
    <dbReference type="NCBI Taxonomy" id="2825190"/>
    <lineage>
        <taxon>Viruses</taxon>
        <taxon>Duplodnaviria</taxon>
        <taxon>Heunggongvirae</taxon>
        <taxon>Uroviricota</taxon>
        <taxon>Caudoviricetes</taxon>
    </lineage>
</organism>
<protein>
    <submittedName>
        <fullName evidence="1">Uncharacterized protein</fullName>
    </submittedName>
</protein>
<proteinExistence type="predicted"/>
<reference evidence="1" key="1">
    <citation type="journal article" date="2021" name="Proc. Natl. Acad. Sci. U.S.A.">
        <title>A Catalog of Tens of Thousands of Viruses from Human Metagenomes Reveals Hidden Associations with Chronic Diseases.</title>
        <authorList>
            <person name="Tisza M.J."/>
            <person name="Buck C.B."/>
        </authorList>
    </citation>
    <scope>NUCLEOTIDE SEQUENCE</scope>
    <source>
        <strain evidence="1">CtsK93</strain>
    </source>
</reference>
<evidence type="ECO:0000313" key="1">
    <source>
        <dbReference type="EMBL" id="DAE07136.1"/>
    </source>
</evidence>
<accession>A0A8S5PK62</accession>
<sequence>MKTIKYKTLNGLLSQTRQMNMEQFLNGRFHHNTKGWINFKLDKEERKKVLESFSKYCFATKKAQNKLFFNLINNCGDPSLFQCFYIDKRGFSTSLSGEAFNYCVRKYSK</sequence>
<dbReference type="EMBL" id="BK015446">
    <property type="protein sequence ID" value="DAE07136.1"/>
    <property type="molecule type" value="Genomic_DNA"/>
</dbReference>
<name>A0A8S5PK62_9CAUD</name>